<organism evidence="2 3">
    <name type="scientific">Trichostrongylus colubriformis</name>
    <name type="common">Black scour worm</name>
    <dbReference type="NCBI Taxonomy" id="6319"/>
    <lineage>
        <taxon>Eukaryota</taxon>
        <taxon>Metazoa</taxon>
        <taxon>Ecdysozoa</taxon>
        <taxon>Nematoda</taxon>
        <taxon>Chromadorea</taxon>
        <taxon>Rhabditida</taxon>
        <taxon>Rhabditina</taxon>
        <taxon>Rhabditomorpha</taxon>
        <taxon>Strongyloidea</taxon>
        <taxon>Trichostrongylidae</taxon>
        <taxon>Trichostrongylus</taxon>
    </lineage>
</organism>
<dbReference type="AlphaFoldDB" id="A0AAN8F4K8"/>
<sequence length="153" mass="18171">MPTEREVRIRSREEVRPEDRAEPPRSFVNKGISREDERETPCIFCEARGYHFRMMYRFQDCKREGANHRTEDSSTRHPQLQQITTYARSASSTDSASHLSFATCTSVIGLFRRRWWWMLWNDGLSYAMREVKIQGRNLRQRPAMPHMLLTESS</sequence>
<evidence type="ECO:0000313" key="3">
    <source>
        <dbReference type="Proteomes" id="UP001331761"/>
    </source>
</evidence>
<proteinExistence type="predicted"/>
<evidence type="ECO:0000313" key="2">
    <source>
        <dbReference type="EMBL" id="KAK5973311.1"/>
    </source>
</evidence>
<reference evidence="2 3" key="1">
    <citation type="submission" date="2019-10" db="EMBL/GenBank/DDBJ databases">
        <title>Assembly and Annotation for the nematode Trichostrongylus colubriformis.</title>
        <authorList>
            <person name="Martin J."/>
        </authorList>
    </citation>
    <scope>NUCLEOTIDE SEQUENCE [LARGE SCALE GENOMIC DNA]</scope>
    <source>
        <strain evidence="2">G859</strain>
        <tissue evidence="2">Whole worm</tissue>
    </source>
</reference>
<dbReference type="EMBL" id="WIXE01015642">
    <property type="protein sequence ID" value="KAK5973311.1"/>
    <property type="molecule type" value="Genomic_DNA"/>
</dbReference>
<feature type="compositionally biased region" description="Basic and acidic residues" evidence="1">
    <location>
        <begin position="1"/>
        <end position="23"/>
    </location>
</feature>
<accession>A0AAN8F4K8</accession>
<feature type="region of interest" description="Disordered" evidence="1">
    <location>
        <begin position="1"/>
        <end position="32"/>
    </location>
</feature>
<gene>
    <name evidence="2" type="ORF">GCK32_004455</name>
</gene>
<protein>
    <submittedName>
        <fullName evidence="2">Uncharacterized protein</fullName>
    </submittedName>
</protein>
<keyword evidence="3" id="KW-1185">Reference proteome</keyword>
<dbReference type="Proteomes" id="UP001331761">
    <property type="component" value="Unassembled WGS sequence"/>
</dbReference>
<evidence type="ECO:0000256" key="1">
    <source>
        <dbReference type="SAM" id="MobiDB-lite"/>
    </source>
</evidence>
<name>A0AAN8F4K8_TRICO</name>
<comment type="caution">
    <text evidence="2">The sequence shown here is derived from an EMBL/GenBank/DDBJ whole genome shotgun (WGS) entry which is preliminary data.</text>
</comment>